<reference evidence="2" key="1">
    <citation type="submission" date="2019-11" db="EMBL/GenBank/DDBJ databases">
        <authorList>
            <person name="Liu Y."/>
            <person name="Hou J."/>
            <person name="Li T.-Q."/>
            <person name="Guan C.-H."/>
            <person name="Wu X."/>
            <person name="Wu H.-Z."/>
            <person name="Ling F."/>
            <person name="Zhang R."/>
            <person name="Shi X.-G."/>
            <person name="Ren J.-P."/>
            <person name="Chen E.-F."/>
            <person name="Sun J.-M."/>
        </authorList>
    </citation>
    <scope>NUCLEOTIDE SEQUENCE</scope>
    <source>
        <strain evidence="2">Adult_tree_wgs_1</strain>
        <tissue evidence="2">Leaves</tissue>
    </source>
</reference>
<comment type="caution">
    <text evidence="2">The sequence shown here is derived from an EMBL/GenBank/DDBJ whole genome shotgun (WGS) entry which is preliminary data.</text>
</comment>
<protein>
    <submittedName>
        <fullName evidence="2">Uncharacterized protein</fullName>
    </submittedName>
</protein>
<accession>A0A834H7U7</accession>
<evidence type="ECO:0000256" key="1">
    <source>
        <dbReference type="SAM" id="Phobius"/>
    </source>
</evidence>
<evidence type="ECO:0000313" key="3">
    <source>
        <dbReference type="Proteomes" id="UP000626092"/>
    </source>
</evidence>
<gene>
    <name evidence="2" type="ORF">RHSIM_Rhsim03G0249200</name>
</gene>
<evidence type="ECO:0000313" key="2">
    <source>
        <dbReference type="EMBL" id="KAF7149362.1"/>
    </source>
</evidence>
<dbReference type="AlphaFoldDB" id="A0A834H7U7"/>
<keyword evidence="3" id="KW-1185">Reference proteome</keyword>
<dbReference type="OrthoDB" id="605328at2759"/>
<keyword evidence="1" id="KW-0812">Transmembrane</keyword>
<keyword evidence="1" id="KW-1133">Transmembrane helix</keyword>
<dbReference type="Proteomes" id="UP000626092">
    <property type="component" value="Unassembled WGS sequence"/>
</dbReference>
<proteinExistence type="predicted"/>
<organism evidence="2 3">
    <name type="scientific">Rhododendron simsii</name>
    <name type="common">Sims's rhododendron</name>
    <dbReference type="NCBI Taxonomy" id="118357"/>
    <lineage>
        <taxon>Eukaryota</taxon>
        <taxon>Viridiplantae</taxon>
        <taxon>Streptophyta</taxon>
        <taxon>Embryophyta</taxon>
        <taxon>Tracheophyta</taxon>
        <taxon>Spermatophyta</taxon>
        <taxon>Magnoliopsida</taxon>
        <taxon>eudicotyledons</taxon>
        <taxon>Gunneridae</taxon>
        <taxon>Pentapetalae</taxon>
        <taxon>asterids</taxon>
        <taxon>Ericales</taxon>
        <taxon>Ericaceae</taxon>
        <taxon>Ericoideae</taxon>
        <taxon>Rhodoreae</taxon>
        <taxon>Rhododendron</taxon>
    </lineage>
</organism>
<feature type="transmembrane region" description="Helical" evidence="1">
    <location>
        <begin position="62"/>
        <end position="82"/>
    </location>
</feature>
<keyword evidence="1" id="KW-0472">Membrane</keyword>
<dbReference type="EMBL" id="WJXA01000003">
    <property type="protein sequence ID" value="KAF7149362.1"/>
    <property type="molecule type" value="Genomic_DNA"/>
</dbReference>
<name>A0A834H7U7_RHOSS</name>
<sequence length="149" mass="17142">MHVKAPNGGSDGRRVFWNGAIHWMSHANVHNRPISHANVHNRFDVDAENLTSMPMFLGKDEIWYFGECGGSLLLIQTVYASMGFRVLEMKKDCCHWIVKHQFSVRPIRYVHPKGYCAAYSLFERLYYTSEQLVPSLCPISLVLCFRSTC</sequence>